<accession>A0A6G1D305</accession>
<name>A0A6G1D305_9ORYZ</name>
<dbReference type="Proteomes" id="UP000479710">
    <property type="component" value="Unassembled WGS sequence"/>
</dbReference>
<evidence type="ECO:0000313" key="1">
    <source>
        <dbReference type="EMBL" id="KAF0906799.1"/>
    </source>
</evidence>
<comment type="caution">
    <text evidence="1">The sequence shown here is derived from an EMBL/GenBank/DDBJ whole genome shotgun (WGS) entry which is preliminary data.</text>
</comment>
<protein>
    <submittedName>
        <fullName evidence="1">Uncharacterized protein</fullName>
    </submittedName>
</protein>
<organism evidence="1 2">
    <name type="scientific">Oryza meyeriana var. granulata</name>
    <dbReference type="NCBI Taxonomy" id="110450"/>
    <lineage>
        <taxon>Eukaryota</taxon>
        <taxon>Viridiplantae</taxon>
        <taxon>Streptophyta</taxon>
        <taxon>Embryophyta</taxon>
        <taxon>Tracheophyta</taxon>
        <taxon>Spermatophyta</taxon>
        <taxon>Magnoliopsida</taxon>
        <taxon>Liliopsida</taxon>
        <taxon>Poales</taxon>
        <taxon>Poaceae</taxon>
        <taxon>BOP clade</taxon>
        <taxon>Oryzoideae</taxon>
        <taxon>Oryzeae</taxon>
        <taxon>Oryzinae</taxon>
        <taxon>Oryza</taxon>
        <taxon>Oryza meyeriana</taxon>
    </lineage>
</organism>
<keyword evidence="2" id="KW-1185">Reference proteome</keyword>
<sequence length="112" mass="11860">MQSVARLVARSARSAAAAAEGYCSQRRFVGTAGCGDAKEKILKVSQGAATMTEPVAEDATRTAAQGQRFFRGYCVVVYGCLLAEVLRRFNGYHDEATAASSLELVGSITGDY</sequence>
<dbReference type="EMBL" id="SPHZ02000007">
    <property type="protein sequence ID" value="KAF0906799.1"/>
    <property type="molecule type" value="Genomic_DNA"/>
</dbReference>
<dbReference type="AlphaFoldDB" id="A0A6G1D305"/>
<reference evidence="1 2" key="1">
    <citation type="submission" date="2019-11" db="EMBL/GenBank/DDBJ databases">
        <title>Whole genome sequence of Oryza granulata.</title>
        <authorList>
            <person name="Li W."/>
        </authorList>
    </citation>
    <scope>NUCLEOTIDE SEQUENCE [LARGE SCALE GENOMIC DNA]</scope>
    <source>
        <strain evidence="2">cv. Menghai</strain>
        <tissue evidence="1">Leaf</tissue>
    </source>
</reference>
<proteinExistence type="predicted"/>
<evidence type="ECO:0000313" key="2">
    <source>
        <dbReference type="Proteomes" id="UP000479710"/>
    </source>
</evidence>
<gene>
    <name evidence="1" type="ORF">E2562_012584</name>
</gene>